<reference evidence="4" key="1">
    <citation type="journal article" date="2019" name="Int. J. Syst. Evol. Microbiol.">
        <title>The Global Catalogue of Microorganisms (GCM) 10K type strain sequencing project: providing services to taxonomists for standard genome sequencing and annotation.</title>
        <authorList>
            <consortium name="The Broad Institute Genomics Platform"/>
            <consortium name="The Broad Institute Genome Sequencing Center for Infectious Disease"/>
            <person name="Wu L."/>
            <person name="Ma J."/>
        </authorList>
    </citation>
    <scope>NUCLEOTIDE SEQUENCE [LARGE SCALE GENOMIC DNA]</scope>
    <source>
        <strain evidence="4">CGMCC 1.16444</strain>
    </source>
</reference>
<evidence type="ECO:0000256" key="1">
    <source>
        <dbReference type="SAM" id="Coils"/>
    </source>
</evidence>
<feature type="coiled-coil region" evidence="1">
    <location>
        <begin position="67"/>
        <end position="97"/>
    </location>
</feature>
<keyword evidence="2" id="KW-1133">Transmembrane helix</keyword>
<evidence type="ECO:0000313" key="4">
    <source>
        <dbReference type="Proteomes" id="UP001595796"/>
    </source>
</evidence>
<evidence type="ECO:0000256" key="2">
    <source>
        <dbReference type="SAM" id="Phobius"/>
    </source>
</evidence>
<keyword evidence="4" id="KW-1185">Reference proteome</keyword>
<keyword evidence="2" id="KW-0472">Membrane</keyword>
<evidence type="ECO:0008006" key="5">
    <source>
        <dbReference type="Google" id="ProtNLM"/>
    </source>
</evidence>
<name>A0ABV9Z4R9_9HYPH</name>
<keyword evidence="2" id="KW-0812">Transmembrane</keyword>
<keyword evidence="1" id="KW-0175">Coiled coil</keyword>
<evidence type="ECO:0000313" key="3">
    <source>
        <dbReference type="EMBL" id="MFC5069751.1"/>
    </source>
</evidence>
<dbReference type="EMBL" id="JBHSJF010000008">
    <property type="protein sequence ID" value="MFC5069751.1"/>
    <property type="molecule type" value="Genomic_DNA"/>
</dbReference>
<protein>
    <recommendedName>
        <fullName evidence="5">Chemotaxis protein</fullName>
    </recommendedName>
</protein>
<dbReference type="Proteomes" id="UP001595796">
    <property type="component" value="Unassembled WGS sequence"/>
</dbReference>
<organism evidence="3 4">
    <name type="scientific">Flaviflagellibacter deserti</name>
    <dbReference type="NCBI Taxonomy" id="2267266"/>
    <lineage>
        <taxon>Bacteria</taxon>
        <taxon>Pseudomonadati</taxon>
        <taxon>Pseudomonadota</taxon>
        <taxon>Alphaproteobacteria</taxon>
        <taxon>Hyphomicrobiales</taxon>
        <taxon>Flaviflagellibacter</taxon>
    </lineage>
</organism>
<proteinExistence type="predicted"/>
<dbReference type="RefSeq" id="WP_114956236.1">
    <property type="nucleotide sequence ID" value="NZ_JBHSJF010000008.1"/>
</dbReference>
<comment type="caution">
    <text evidence="3">The sequence shown here is derived from an EMBL/GenBank/DDBJ whole genome shotgun (WGS) entry which is preliminary data.</text>
</comment>
<gene>
    <name evidence="3" type="ORF">ACFPFW_17185</name>
</gene>
<sequence length="105" mass="11101">MTSYLVEGALLVALVATIAGLIIMRRELKQLKADQAGYAHALDETGAALITVGSAIRDINMQGLTTLQRLVAQIDAARSVLDELERANAEAGAAKKTELRAIARG</sequence>
<accession>A0ABV9Z4R9</accession>
<feature type="transmembrane region" description="Helical" evidence="2">
    <location>
        <begin position="6"/>
        <end position="24"/>
    </location>
</feature>